<evidence type="ECO:0000313" key="1">
    <source>
        <dbReference type="EMBL" id="OWZ11570.1"/>
    </source>
</evidence>
<dbReference type="PANTHER" id="PTHR22930">
    <property type="match status" value="1"/>
</dbReference>
<evidence type="ECO:0000313" key="2">
    <source>
        <dbReference type="Proteomes" id="UP000198211"/>
    </source>
</evidence>
<evidence type="ECO:0008006" key="3">
    <source>
        <dbReference type="Google" id="ProtNLM"/>
    </source>
</evidence>
<dbReference type="InterPro" id="IPR045249">
    <property type="entry name" value="HARBI1-like"/>
</dbReference>
<dbReference type="OrthoDB" id="129044at2759"/>
<comment type="caution">
    <text evidence="1">The sequence shown here is derived from an EMBL/GenBank/DDBJ whole genome shotgun (WGS) entry which is preliminary data.</text>
</comment>
<accession>A0A225W3Z0</accession>
<dbReference type="Proteomes" id="UP000198211">
    <property type="component" value="Unassembled WGS sequence"/>
</dbReference>
<organism evidence="1 2">
    <name type="scientific">Phytophthora megakarya</name>
    <dbReference type="NCBI Taxonomy" id="4795"/>
    <lineage>
        <taxon>Eukaryota</taxon>
        <taxon>Sar</taxon>
        <taxon>Stramenopiles</taxon>
        <taxon>Oomycota</taxon>
        <taxon>Peronosporomycetes</taxon>
        <taxon>Peronosporales</taxon>
        <taxon>Peronosporaceae</taxon>
        <taxon>Phytophthora</taxon>
    </lineage>
</organism>
<dbReference type="STRING" id="4795.A0A225W3Z0"/>
<name>A0A225W3Z0_9STRA</name>
<proteinExistence type="predicted"/>
<gene>
    <name evidence="1" type="ORF">PHMEG_00015390</name>
</gene>
<dbReference type="AlphaFoldDB" id="A0A225W3Z0"/>
<dbReference type="EMBL" id="NBNE01002088">
    <property type="protein sequence ID" value="OWZ11570.1"/>
    <property type="molecule type" value="Genomic_DNA"/>
</dbReference>
<keyword evidence="2" id="KW-1185">Reference proteome</keyword>
<reference evidence="2" key="1">
    <citation type="submission" date="2017-03" db="EMBL/GenBank/DDBJ databases">
        <title>Phytopthora megakarya and P. palmivora, two closely related causual agents of cacao black pod achieved similar genome size and gene model numbers by different mechanisms.</title>
        <authorList>
            <person name="Ali S."/>
            <person name="Shao J."/>
            <person name="Larry D.J."/>
            <person name="Kronmiller B."/>
            <person name="Shen D."/>
            <person name="Strem M.D."/>
            <person name="Melnick R.L."/>
            <person name="Guiltinan M.J."/>
            <person name="Tyler B.M."/>
            <person name="Meinhardt L.W."/>
            <person name="Bailey B.A."/>
        </authorList>
    </citation>
    <scope>NUCLEOTIDE SEQUENCE [LARGE SCALE GENOMIC DNA]</scope>
    <source>
        <strain evidence="2">zdho120</strain>
    </source>
</reference>
<protein>
    <recommendedName>
        <fullName evidence="3">DDE Tnp4 domain-containing protein</fullName>
    </recommendedName>
</protein>
<dbReference type="PANTHER" id="PTHR22930:SF251">
    <property type="entry name" value="DDE TNP4 DOMAIN-CONTAINING PROTEIN"/>
    <property type="match status" value="1"/>
</dbReference>
<sequence>MWPRSRRQKHEQVVRLLGLTTLSGQRFFEAIFNSQNKTLFRDLFQAYQPHIRHSLSDQRDVLAVVLHWIGTAATCRSQEVLIDLAYSTVHQYCIHGAFAIVRGQDHLISIPTAVPNEFKQRHPYFDQAPCAIDGTHFNIVVSKEDSIRFRNHKGFISTNVRIACDWTMRLCYIFPGADGSAPDSMILHWSRFLNDIPEKF</sequence>